<evidence type="ECO:0000313" key="1">
    <source>
        <dbReference type="EMBL" id="PRP74029.1"/>
    </source>
</evidence>
<reference evidence="1 2" key="1">
    <citation type="journal article" date="2018" name="Genome Biol. Evol.">
        <title>Multiple Roots of Fruiting Body Formation in Amoebozoa.</title>
        <authorList>
            <person name="Hillmann F."/>
            <person name="Forbes G."/>
            <person name="Novohradska S."/>
            <person name="Ferling I."/>
            <person name="Riege K."/>
            <person name="Groth M."/>
            <person name="Westermann M."/>
            <person name="Marz M."/>
            <person name="Spaller T."/>
            <person name="Winckler T."/>
            <person name="Schaap P."/>
            <person name="Glockner G."/>
        </authorList>
    </citation>
    <scope>NUCLEOTIDE SEQUENCE [LARGE SCALE GENOMIC DNA]</scope>
    <source>
        <strain evidence="1 2">Jena</strain>
    </source>
</reference>
<organism evidence="1 2">
    <name type="scientific">Planoprotostelium fungivorum</name>
    <dbReference type="NCBI Taxonomy" id="1890364"/>
    <lineage>
        <taxon>Eukaryota</taxon>
        <taxon>Amoebozoa</taxon>
        <taxon>Evosea</taxon>
        <taxon>Variosea</taxon>
        <taxon>Cavosteliida</taxon>
        <taxon>Cavosteliaceae</taxon>
        <taxon>Planoprotostelium</taxon>
    </lineage>
</organism>
<accession>A0A2P6MQP2</accession>
<comment type="caution">
    <text evidence="1">The sequence shown here is derived from an EMBL/GenBank/DDBJ whole genome shotgun (WGS) entry which is preliminary data.</text>
</comment>
<proteinExistence type="predicted"/>
<keyword evidence="2" id="KW-1185">Reference proteome</keyword>
<evidence type="ECO:0000313" key="2">
    <source>
        <dbReference type="Proteomes" id="UP000241769"/>
    </source>
</evidence>
<gene>
    <name evidence="1" type="ORF">PROFUN_16424</name>
</gene>
<protein>
    <submittedName>
        <fullName evidence="1">Uncharacterized protein</fullName>
    </submittedName>
</protein>
<dbReference type="EMBL" id="MDYQ01000506">
    <property type="protein sequence ID" value="PRP74029.1"/>
    <property type="molecule type" value="Genomic_DNA"/>
</dbReference>
<dbReference type="AlphaFoldDB" id="A0A2P6MQP2"/>
<sequence>MVKNLTKTTLKVTPMSFSPQIEKKPTLWLSKTSEFLRRLEQLNQKE</sequence>
<dbReference type="Proteomes" id="UP000241769">
    <property type="component" value="Unassembled WGS sequence"/>
</dbReference>
<name>A0A2P6MQP2_9EUKA</name>
<dbReference type="InParanoid" id="A0A2P6MQP2"/>